<dbReference type="InterPro" id="IPR005814">
    <property type="entry name" value="Aminotrans_3"/>
</dbReference>
<evidence type="ECO:0000313" key="7">
    <source>
        <dbReference type="Proteomes" id="UP001302477"/>
    </source>
</evidence>
<dbReference type="Pfam" id="PF00202">
    <property type="entry name" value="Aminotran_3"/>
    <property type="match status" value="1"/>
</dbReference>
<dbReference type="GO" id="GO:0009102">
    <property type="term" value="P:biotin biosynthetic process"/>
    <property type="evidence" value="ECO:0007669"/>
    <property type="project" value="TreeGrafter"/>
</dbReference>
<dbReference type="AlphaFoldDB" id="A0AAU0N3K1"/>
<keyword evidence="2 6" id="KW-0032">Aminotransferase</keyword>
<organism evidence="6 7">
    <name type="scientific">Microbulbifer pacificus</name>
    <dbReference type="NCBI Taxonomy" id="407164"/>
    <lineage>
        <taxon>Bacteria</taxon>
        <taxon>Pseudomonadati</taxon>
        <taxon>Pseudomonadota</taxon>
        <taxon>Gammaproteobacteria</taxon>
        <taxon>Cellvibrionales</taxon>
        <taxon>Microbulbiferaceae</taxon>
        <taxon>Microbulbifer</taxon>
    </lineage>
</organism>
<dbReference type="InterPro" id="IPR015421">
    <property type="entry name" value="PyrdxlP-dep_Trfase_major"/>
</dbReference>
<accession>A0AAU0N3K1</accession>
<dbReference type="SUPFAM" id="SSF53383">
    <property type="entry name" value="PLP-dependent transferases"/>
    <property type="match status" value="1"/>
</dbReference>
<reference evidence="6 7" key="1">
    <citation type="submission" date="2023-10" db="EMBL/GenBank/DDBJ databases">
        <title>Description of Microbulbifer bruguierae sp. nov., isolated from the sediments of mangrove plant Bruguiera sexangula and comparative genomic analyses of the genus Microbulbifer.</title>
        <authorList>
            <person name="Long M."/>
        </authorList>
    </citation>
    <scope>NUCLEOTIDE SEQUENCE [LARGE SCALE GENOMIC DNA]</scope>
    <source>
        <strain evidence="6 7">SPO729</strain>
    </source>
</reference>
<dbReference type="EMBL" id="CP137555">
    <property type="protein sequence ID" value="WOX07082.1"/>
    <property type="molecule type" value="Genomic_DNA"/>
</dbReference>
<proteinExistence type="inferred from homology"/>
<dbReference type="InterPro" id="IPR015422">
    <property type="entry name" value="PyrdxlP-dep_Trfase_small"/>
</dbReference>
<dbReference type="GO" id="GO:0030170">
    <property type="term" value="F:pyridoxal phosphate binding"/>
    <property type="evidence" value="ECO:0007669"/>
    <property type="project" value="InterPro"/>
</dbReference>
<dbReference type="FunFam" id="3.40.640.10:FF:000014">
    <property type="entry name" value="Adenosylmethionine-8-amino-7-oxononanoate aminotransferase, probable"/>
    <property type="match status" value="1"/>
</dbReference>
<dbReference type="PIRSF" id="PIRSF000521">
    <property type="entry name" value="Transaminase_4ab_Lys_Orn"/>
    <property type="match status" value="1"/>
</dbReference>
<dbReference type="PANTHER" id="PTHR42684:SF1">
    <property type="entry name" value="BETA-ALANINE--PYRUVATE AMINOTRANSFERASE"/>
    <property type="match status" value="1"/>
</dbReference>
<dbReference type="Gene3D" id="3.40.640.10">
    <property type="entry name" value="Type I PLP-dependent aspartate aminotransferase-like (Major domain)"/>
    <property type="match status" value="1"/>
</dbReference>
<keyword evidence="7" id="KW-1185">Reference proteome</keyword>
<evidence type="ECO:0000256" key="3">
    <source>
        <dbReference type="ARBA" id="ARBA00022679"/>
    </source>
</evidence>
<dbReference type="GO" id="GO:0004015">
    <property type="term" value="F:adenosylmethionine-8-amino-7-oxononanoate transaminase activity"/>
    <property type="evidence" value="ECO:0007669"/>
    <property type="project" value="TreeGrafter"/>
</dbReference>
<evidence type="ECO:0000256" key="5">
    <source>
        <dbReference type="RuleBase" id="RU003560"/>
    </source>
</evidence>
<dbReference type="Gene3D" id="3.90.1150.10">
    <property type="entry name" value="Aspartate Aminotransferase, domain 1"/>
    <property type="match status" value="1"/>
</dbReference>
<evidence type="ECO:0000256" key="2">
    <source>
        <dbReference type="ARBA" id="ARBA00022576"/>
    </source>
</evidence>
<dbReference type="KEGG" id="mpaf:R5R33_08095"/>
<gene>
    <name evidence="6" type="ORF">R5R33_08095</name>
</gene>
<name>A0AAU0N3K1_9GAMM</name>
<sequence>MSELKTDAFWMPFTPNRSYKAAPRIVERAEGIYLFEKSGRKIIDATAGLWCSNAGHCRREIAEAIHQQALKLDYSSIFNFGHELSFEYSERLVQYTPDGLNRVFFGNSGSEAVESALKIALQYQRARGKGTRTMFIGREKGYHGVNFGGISVGGIPTNYQAFGQPVKSNHMRHTLDIARNAFSRGLPQHGIELAEDLERLVAFHGADQIAAVIVEPFSGAGGVVLPPQGYLKQLREICDKHDLLLIFDEVISGWGRTGSPFASQEFGVTPDMITSAKGITNATVPLGAVFVSDKIYNTVMDAAAEGAVEFFHGYTYSAHPVACAAGMATLDIYDREGLLTRAAGDIGKHWENALHSLADLDNVIDVRNYGLVGAIELRAPENLKGKFGAKASALAWEAGVMARGIGDALCMSPPLIIEAHEIDDIVTKLREVISGLA</sequence>
<evidence type="ECO:0000256" key="4">
    <source>
        <dbReference type="ARBA" id="ARBA00022898"/>
    </source>
</evidence>
<evidence type="ECO:0000313" key="6">
    <source>
        <dbReference type="EMBL" id="WOX07082.1"/>
    </source>
</evidence>
<keyword evidence="3" id="KW-0808">Transferase</keyword>
<dbReference type="PANTHER" id="PTHR42684">
    <property type="entry name" value="ADENOSYLMETHIONINE-8-AMINO-7-OXONONANOATE AMINOTRANSFERASE"/>
    <property type="match status" value="1"/>
</dbReference>
<comment type="similarity">
    <text evidence="1 5">Belongs to the class-III pyridoxal-phosphate-dependent aminotransferase family.</text>
</comment>
<protein>
    <submittedName>
        <fullName evidence="6">Aspartate aminotransferase family protein</fullName>
    </submittedName>
</protein>
<dbReference type="RefSeq" id="WP_318955515.1">
    <property type="nucleotide sequence ID" value="NZ_CP137555.1"/>
</dbReference>
<dbReference type="InterPro" id="IPR015424">
    <property type="entry name" value="PyrdxlP-dep_Trfase"/>
</dbReference>
<dbReference type="CDD" id="cd00610">
    <property type="entry name" value="OAT_like"/>
    <property type="match status" value="1"/>
</dbReference>
<keyword evidence="4 5" id="KW-0663">Pyridoxal phosphate</keyword>
<evidence type="ECO:0000256" key="1">
    <source>
        <dbReference type="ARBA" id="ARBA00008954"/>
    </source>
</evidence>
<dbReference type="Proteomes" id="UP001302477">
    <property type="component" value="Chromosome"/>
</dbReference>